<dbReference type="EMBL" id="MH853471">
    <property type="protein sequence ID" value="QCH39731.1"/>
    <property type="molecule type" value="Genomic_DNA"/>
</dbReference>
<keyword evidence="7 8" id="KW-0067">ATP-binding</keyword>
<feature type="binding site" evidence="8">
    <location>
        <position position="88"/>
    </location>
    <ligand>
        <name>substrate</name>
    </ligand>
</feature>
<evidence type="ECO:0000256" key="6">
    <source>
        <dbReference type="ARBA" id="ARBA00022777"/>
    </source>
</evidence>
<comment type="pathway">
    <text evidence="1 8">Amino-acid biosynthesis; L-arginine biosynthesis; N(2)-acetyl-L-ornithine from L-glutamate: step 2/4.</text>
</comment>
<keyword evidence="2 8" id="KW-0055">Arginine biosynthesis</keyword>
<keyword evidence="9" id="KW-0472">Membrane</keyword>
<feature type="site" description="Transition state stabilizer" evidence="8">
    <location>
        <position position="244"/>
    </location>
</feature>
<dbReference type="EC" id="2.7.2.8" evidence="8"/>
<accession>A0A4D6UXJ3</accession>
<dbReference type="PIRSF" id="PIRSF000728">
    <property type="entry name" value="NAGK"/>
    <property type="match status" value="1"/>
</dbReference>
<keyword evidence="9" id="KW-0812">Transmembrane</keyword>
<evidence type="ECO:0000256" key="3">
    <source>
        <dbReference type="ARBA" id="ARBA00022605"/>
    </source>
</evidence>
<dbReference type="InterPro" id="IPR041727">
    <property type="entry name" value="NAGK-C"/>
</dbReference>
<dbReference type="InterPro" id="IPR037528">
    <property type="entry name" value="ArgB"/>
</dbReference>
<dbReference type="NCBIfam" id="TIGR00761">
    <property type="entry name" value="argB"/>
    <property type="match status" value="1"/>
</dbReference>
<keyword evidence="4 8" id="KW-0808">Transferase</keyword>
<name>A0A4D6UXJ3_9FLOR</name>
<feature type="binding site" evidence="8">
    <location>
        <begin position="66"/>
        <end position="67"/>
    </location>
    <ligand>
        <name>substrate</name>
    </ligand>
</feature>
<evidence type="ECO:0000256" key="9">
    <source>
        <dbReference type="SAM" id="Phobius"/>
    </source>
</evidence>
<feature type="domain" description="Aspartate/glutamate/uridylate kinase" evidence="10">
    <location>
        <begin position="27"/>
        <end position="263"/>
    </location>
</feature>
<comment type="similarity">
    <text evidence="8">Belongs to the acetylglutamate kinase family. ArgB subfamily.</text>
</comment>
<comment type="function">
    <text evidence="8">Catalyzes the ATP-dependent phosphorylation of N-acetyl-L-glutamate.</text>
</comment>
<evidence type="ECO:0000256" key="7">
    <source>
        <dbReference type="ARBA" id="ARBA00022840"/>
    </source>
</evidence>
<evidence type="ECO:0000259" key="10">
    <source>
        <dbReference type="Pfam" id="PF00696"/>
    </source>
</evidence>
<evidence type="ECO:0000313" key="11">
    <source>
        <dbReference type="EMBL" id="QCH39731.1"/>
    </source>
</evidence>
<proteinExistence type="inferred from homology"/>
<dbReference type="GO" id="GO:0003991">
    <property type="term" value="F:acetylglutamate kinase activity"/>
    <property type="evidence" value="ECO:0007669"/>
    <property type="project" value="UniProtKB-UniRule"/>
</dbReference>
<dbReference type="GO" id="GO:0042450">
    <property type="term" value="P:L-arginine biosynthetic process via ornithine"/>
    <property type="evidence" value="ECO:0007669"/>
    <property type="project" value="UniProtKB-UniRule"/>
</dbReference>
<dbReference type="SUPFAM" id="SSF53633">
    <property type="entry name" value="Carbamate kinase-like"/>
    <property type="match status" value="1"/>
</dbReference>
<dbReference type="CDD" id="cd04250">
    <property type="entry name" value="AAK_NAGK-C"/>
    <property type="match status" value="1"/>
</dbReference>
<evidence type="ECO:0000256" key="4">
    <source>
        <dbReference type="ARBA" id="ARBA00022679"/>
    </source>
</evidence>
<dbReference type="PANTHER" id="PTHR23342">
    <property type="entry name" value="N-ACETYLGLUTAMATE SYNTHASE"/>
    <property type="match status" value="1"/>
</dbReference>
<keyword evidence="5 8" id="KW-0547">Nucleotide-binding</keyword>
<dbReference type="Pfam" id="PF00696">
    <property type="entry name" value="AA_kinase"/>
    <property type="match status" value="1"/>
</dbReference>
<geneLocation type="plastid" evidence="11"/>
<evidence type="ECO:0000256" key="5">
    <source>
        <dbReference type="ARBA" id="ARBA00022741"/>
    </source>
</evidence>
<gene>
    <name evidence="8 11" type="primary">argB</name>
</gene>
<protein>
    <recommendedName>
        <fullName evidence="8">Acetylglutamate kinase</fullName>
        <ecNumber evidence="8">2.7.2.8</ecNumber>
    </recommendedName>
    <alternativeName>
        <fullName evidence="8">N-acetyl-L-glutamate 5-phosphotransferase</fullName>
    </alternativeName>
    <alternativeName>
        <fullName evidence="8">NAG kinase</fullName>
        <shortName evidence="8">NAGK</shortName>
    </alternativeName>
</protein>
<dbReference type="Gene3D" id="3.40.1160.10">
    <property type="entry name" value="Acetylglutamate kinase-like"/>
    <property type="match status" value="1"/>
</dbReference>
<reference evidence="11" key="2">
    <citation type="journal article" date="2019" name="Phycologia">
        <title>The phylogenetic position of the morphologically unusual Pleurostichidium falkenbergii (Rhodomelaceae, Rhodophyta) based on plastid phylogenomics.</title>
        <authorList>
            <person name="Pasella M.M."/>
            <person name="Verbruggen H."/>
            <person name="Nelson W.A."/>
            <person name="Diaz-Tapia P."/>
        </authorList>
    </citation>
    <scope>NUCLEOTIDE SEQUENCE</scope>
</reference>
<keyword evidence="6 8" id="KW-0418">Kinase</keyword>
<dbReference type="GO" id="GO:0005737">
    <property type="term" value="C:cytoplasm"/>
    <property type="evidence" value="ECO:0007669"/>
    <property type="project" value="InterPro"/>
</dbReference>
<dbReference type="InterPro" id="IPR001048">
    <property type="entry name" value="Asp/Glu/Uridylate_kinase"/>
</dbReference>
<dbReference type="InterPro" id="IPR036393">
    <property type="entry name" value="AceGlu_kinase-like_sf"/>
</dbReference>
<keyword evidence="11" id="KW-0934">Plastid</keyword>
<dbReference type="RefSeq" id="YP_009654444.1">
    <property type="nucleotide sequence ID" value="NC_042794.1"/>
</dbReference>
<organism evidence="11">
    <name type="scientific">Pleurostichidium falkenbergii</name>
    <dbReference type="NCBI Taxonomy" id="121064"/>
    <lineage>
        <taxon>Eukaryota</taxon>
        <taxon>Rhodophyta</taxon>
        <taxon>Florideophyceae</taxon>
        <taxon>Rhodymeniophycidae</taxon>
        <taxon>Ceramiales</taxon>
        <taxon>Rhodomelaceae</taxon>
        <taxon>Pleurostichidium</taxon>
    </lineage>
</organism>
<keyword evidence="9" id="KW-1133">Transmembrane helix</keyword>
<feature type="transmembrane region" description="Helical" evidence="9">
    <location>
        <begin position="50"/>
        <end position="70"/>
    </location>
</feature>
<evidence type="ECO:0000256" key="1">
    <source>
        <dbReference type="ARBA" id="ARBA00004828"/>
    </source>
</evidence>
<evidence type="ECO:0000256" key="2">
    <source>
        <dbReference type="ARBA" id="ARBA00022571"/>
    </source>
</evidence>
<evidence type="ECO:0000256" key="8">
    <source>
        <dbReference type="HAMAP-Rule" id="MF_00082"/>
    </source>
</evidence>
<dbReference type="HAMAP" id="MF_00082">
    <property type="entry name" value="ArgB"/>
    <property type="match status" value="1"/>
</dbReference>
<dbReference type="AlphaFoldDB" id="A0A4D6UXJ3"/>
<feature type="site" description="Transition state stabilizer" evidence="8">
    <location>
        <position position="31"/>
    </location>
</feature>
<dbReference type="UniPathway" id="UPA00068">
    <property type="reaction ID" value="UER00107"/>
</dbReference>
<dbReference type="GeneID" id="40488375"/>
<dbReference type="PANTHER" id="PTHR23342:SF0">
    <property type="entry name" value="N-ACETYLGLUTAMATE SYNTHASE, MITOCHONDRIAL"/>
    <property type="match status" value="1"/>
</dbReference>
<sequence length="286" mass="31778">MSNFLTFERFYFSVDILFYISKYAGFTFVVKYGGSTMKNKFLELSFIQDLCLLHLLGIKIILVHGGGYLINNWLRKLNIVPKFENGLRVTDANTMEVVEMVLSGKINKHLISLFNQNNIPSVGLSGKDANLITAIPINNNANNCTGKVVNVNGQILNTLLDNQFFPVVASVAPDLKGCTYNINADTLASYIASSVKVEKLILLTDTPGLLYDINDELSVIKNLNLDQVNDLKSKGIIQNGMIPKIDCCVHAIKNRVPAVHIIDGRLRYSLLYEVLTDDRNGSMLVC</sequence>
<keyword evidence="3 8" id="KW-0028">Amino-acid biosynthesis</keyword>
<dbReference type="GO" id="GO:0005524">
    <property type="term" value="F:ATP binding"/>
    <property type="evidence" value="ECO:0007669"/>
    <property type="project" value="UniProtKB-UniRule"/>
</dbReference>
<dbReference type="FunFam" id="3.40.1160.10:FF:000004">
    <property type="entry name" value="Acetylglutamate kinase"/>
    <property type="match status" value="1"/>
</dbReference>
<comment type="catalytic activity">
    <reaction evidence="8">
        <text>N-acetyl-L-glutamate + ATP = N-acetyl-L-glutamyl 5-phosphate + ADP</text>
        <dbReference type="Rhea" id="RHEA:14629"/>
        <dbReference type="ChEBI" id="CHEBI:30616"/>
        <dbReference type="ChEBI" id="CHEBI:44337"/>
        <dbReference type="ChEBI" id="CHEBI:57936"/>
        <dbReference type="ChEBI" id="CHEBI:456216"/>
        <dbReference type="EC" id="2.7.2.8"/>
    </reaction>
</comment>
<reference evidence="11" key="1">
    <citation type="submission" date="2018-09" db="EMBL/GenBank/DDBJ databases">
        <authorList>
            <person name="Pasella M."/>
            <person name="Verbruggen H."/>
            <person name="Nelson W.A."/>
            <person name="Diaz-Tapia P."/>
        </authorList>
    </citation>
    <scope>NUCLEOTIDE SEQUENCE</scope>
</reference>
<dbReference type="InterPro" id="IPR004662">
    <property type="entry name" value="AcgluKinase_fam"/>
</dbReference>
<feature type="transmembrane region" description="Helical" evidence="9">
    <location>
        <begin position="12"/>
        <end position="30"/>
    </location>
</feature>
<feature type="binding site" evidence="8">
    <location>
        <position position="181"/>
    </location>
    <ligand>
        <name>substrate</name>
    </ligand>
</feature>